<evidence type="ECO:0000313" key="5">
    <source>
        <dbReference type="EMBL" id="KXZ58100.1"/>
    </source>
</evidence>
<keyword evidence="6" id="KW-1185">Reference proteome</keyword>
<accession>A0A150H8X5</accession>
<sequence length="701" mass="75371">MDDAQLFADAEEPRLRIRGGAQPAEDRPVARVLLESPLPHLDRLFDYAVTQEQADEAVIGARVRVRFSGRKLSGFIVERTDTTDVDGELAPLASVVSPLPVLGEELYGLCQAVAARFAGTTADVVRLGVPARHARGEKNVLKSAPGDPDGAAEAARAVLEAPPADLVPAAEADYLAALKSWAENANSSERSEPEAGPRGAYTVLPGDSGGVDWVRFGFEAAARVIAEGRTVLWLVPDYRELEAVKRQLGALGEFTSVLSADQGPEARWAAWVRVLTGRSRLVLGMQAAAFAPMQSLGLILMFDDGNDSYLFGRAPYAHARFVLQERVRRTGAALLFLDRTRTVDVQFLIGAGWVGELRTSRQERRESAPVVFRPQTERSISDLTQLPEAVFSVIRGALGRAKSEAAVGPVLVQVPRTGYSTFLTCSGCSNPALCPSCEAPLSAAGPEGPFACARCGWHIEQLACRSCRSRRFSFRSAGLDGIHAQLGRAFPGFTVVRSGGSKIFSRLDDPADIVVASTGAEPYVDGGYAAAVLLDTLWPGPVLRATDRAIARRMRAAAMVRPSRVGGRVLILDDDPDVVRTLTRWDPEVYAAGELADRTEAGFPPAWRTAEVTGARQAVEDVAEGCCEDFDARLYELRDGPPRSRFTRPGDEVDESVVTAVLGIPASTGSTLSEHLAAETASRSMRGDVQIRVRMDDPDAL</sequence>
<dbReference type="PANTHER" id="PTHR30580:SF0">
    <property type="entry name" value="PRIMOSOMAL PROTEIN N"/>
    <property type="match status" value="1"/>
</dbReference>
<dbReference type="EC" id="3.6.4.-" evidence="5"/>
<evidence type="ECO:0000256" key="3">
    <source>
        <dbReference type="ARBA" id="ARBA00023125"/>
    </source>
</evidence>
<dbReference type="InterPro" id="IPR041222">
    <property type="entry name" value="PriA_3primeBD"/>
</dbReference>
<dbReference type="RefSeq" id="WP_062021160.1">
    <property type="nucleotide sequence ID" value="NZ_LQQC01000010.1"/>
</dbReference>
<keyword evidence="1" id="KW-0547">Nucleotide-binding</keyword>
<dbReference type="EMBL" id="LQQC01000010">
    <property type="protein sequence ID" value="KXZ58100.1"/>
    <property type="molecule type" value="Genomic_DNA"/>
</dbReference>
<protein>
    <submittedName>
        <fullName evidence="5">Primosomal protein N</fullName>
        <ecNumber evidence="5">3.6.4.-</ecNumber>
    </submittedName>
</protein>
<dbReference type="PATRIC" id="fig|479117.4.peg.1133"/>
<dbReference type="Pfam" id="PF17764">
    <property type="entry name" value="PriA_3primeBD"/>
    <property type="match status" value="1"/>
</dbReference>
<evidence type="ECO:0000259" key="4">
    <source>
        <dbReference type="Pfam" id="PF17764"/>
    </source>
</evidence>
<reference evidence="5 6" key="1">
    <citation type="submission" date="2016-01" db="EMBL/GenBank/DDBJ databases">
        <title>Use of Whole Genome Sequencing to ascertain that Brevibacterium massiliense (Roux, Raoult 2009) is a later heterotypic synonym of Brevibacterium ravenspurgense (Mages 2008).</title>
        <authorList>
            <person name="Bernier A.-M."/>
            <person name="Burdz T."/>
            <person name="Huynh C."/>
            <person name="Pachecho A.L."/>
            <person name="Wiebe D."/>
            <person name="Bonner C."/>
            <person name="Bernard K."/>
        </authorList>
    </citation>
    <scope>NUCLEOTIDE SEQUENCE [LARGE SCALE GENOMIC DNA]</scope>
    <source>
        <strain evidence="5 6">CCUG56047</strain>
    </source>
</reference>
<evidence type="ECO:0000256" key="2">
    <source>
        <dbReference type="ARBA" id="ARBA00022840"/>
    </source>
</evidence>
<dbReference type="GO" id="GO:0006302">
    <property type="term" value="P:double-strand break repair"/>
    <property type="evidence" value="ECO:0007669"/>
    <property type="project" value="TreeGrafter"/>
</dbReference>
<proteinExistence type="predicted"/>
<organism evidence="5 6">
    <name type="scientific">Brevibacterium ravenspurgense</name>
    <dbReference type="NCBI Taxonomy" id="479117"/>
    <lineage>
        <taxon>Bacteria</taxon>
        <taxon>Bacillati</taxon>
        <taxon>Actinomycetota</taxon>
        <taxon>Actinomycetes</taxon>
        <taxon>Micrococcales</taxon>
        <taxon>Brevibacteriaceae</taxon>
        <taxon>Brevibacterium</taxon>
    </lineage>
</organism>
<keyword evidence="2" id="KW-0067">ATP-binding</keyword>
<dbReference type="GO" id="GO:0006310">
    <property type="term" value="P:DNA recombination"/>
    <property type="evidence" value="ECO:0007669"/>
    <property type="project" value="TreeGrafter"/>
</dbReference>
<evidence type="ECO:0000256" key="1">
    <source>
        <dbReference type="ARBA" id="ARBA00022741"/>
    </source>
</evidence>
<dbReference type="AlphaFoldDB" id="A0A150H8X5"/>
<dbReference type="PANTHER" id="PTHR30580">
    <property type="entry name" value="PRIMOSOMAL PROTEIN N"/>
    <property type="match status" value="1"/>
</dbReference>
<name>A0A150H8X5_9MICO</name>
<dbReference type="InterPro" id="IPR027417">
    <property type="entry name" value="P-loop_NTPase"/>
</dbReference>
<dbReference type="GO" id="GO:0005524">
    <property type="term" value="F:ATP binding"/>
    <property type="evidence" value="ECO:0007669"/>
    <property type="project" value="UniProtKB-KW"/>
</dbReference>
<dbReference type="InterPro" id="IPR042115">
    <property type="entry name" value="PriA_3primeBD_sf"/>
</dbReference>
<feature type="domain" description="Primosomal protein N' 3' DNA-binding" evidence="4">
    <location>
        <begin position="32"/>
        <end position="130"/>
    </location>
</feature>
<gene>
    <name evidence="5" type="primary">priA_2</name>
    <name evidence="5" type="ORF">Bravens_01136</name>
</gene>
<dbReference type="Gene3D" id="3.40.1440.60">
    <property type="entry name" value="PriA, 3(prime) DNA-binding domain"/>
    <property type="match status" value="1"/>
</dbReference>
<dbReference type="GO" id="GO:0043138">
    <property type="term" value="F:3'-5' DNA helicase activity"/>
    <property type="evidence" value="ECO:0007669"/>
    <property type="project" value="TreeGrafter"/>
</dbReference>
<evidence type="ECO:0000313" key="6">
    <source>
        <dbReference type="Proteomes" id="UP000243589"/>
    </source>
</evidence>
<dbReference type="GO" id="GO:0006270">
    <property type="term" value="P:DNA replication initiation"/>
    <property type="evidence" value="ECO:0007669"/>
    <property type="project" value="TreeGrafter"/>
</dbReference>
<dbReference type="GO" id="GO:0003677">
    <property type="term" value="F:DNA binding"/>
    <property type="evidence" value="ECO:0007669"/>
    <property type="project" value="UniProtKB-KW"/>
</dbReference>
<dbReference type="GO" id="GO:0016787">
    <property type="term" value="F:hydrolase activity"/>
    <property type="evidence" value="ECO:0007669"/>
    <property type="project" value="UniProtKB-KW"/>
</dbReference>
<dbReference type="Gene3D" id="3.40.50.300">
    <property type="entry name" value="P-loop containing nucleotide triphosphate hydrolases"/>
    <property type="match status" value="1"/>
</dbReference>
<keyword evidence="5" id="KW-0378">Hydrolase</keyword>
<keyword evidence="3" id="KW-0238">DNA-binding</keyword>
<comment type="caution">
    <text evidence="5">The sequence shown here is derived from an EMBL/GenBank/DDBJ whole genome shotgun (WGS) entry which is preliminary data.</text>
</comment>
<dbReference type="Proteomes" id="UP000243589">
    <property type="component" value="Unassembled WGS sequence"/>
</dbReference>